<proteinExistence type="predicted"/>
<reference evidence="1" key="1">
    <citation type="submission" date="2022-10" db="EMBL/GenBank/DDBJ databases">
        <title>Complete Genome of Trichothecium roseum strain YXFP-22015, a Plant Pathogen Isolated from Citrus.</title>
        <authorList>
            <person name="Wang Y."/>
            <person name="Zhu L."/>
        </authorList>
    </citation>
    <scope>NUCLEOTIDE SEQUENCE</scope>
    <source>
        <strain evidence="1">YXFP-22015</strain>
    </source>
</reference>
<accession>A0ACC0UUF8</accession>
<keyword evidence="2" id="KW-1185">Reference proteome</keyword>
<dbReference type="EMBL" id="CM047946">
    <property type="protein sequence ID" value="KAI9897577.1"/>
    <property type="molecule type" value="Genomic_DNA"/>
</dbReference>
<comment type="caution">
    <text evidence="1">The sequence shown here is derived from an EMBL/GenBank/DDBJ whole genome shotgun (WGS) entry which is preliminary data.</text>
</comment>
<protein>
    <submittedName>
        <fullName evidence="1">Uncharacterized protein</fullName>
    </submittedName>
</protein>
<name>A0ACC0UUF8_9HYPO</name>
<evidence type="ECO:0000313" key="2">
    <source>
        <dbReference type="Proteomes" id="UP001163324"/>
    </source>
</evidence>
<sequence>MAQHLPDFDVLLLDIEGTVCPISFVKDELFPFALKALPKVLDEQWDDPSFAQYRNAFPEEYRNDRQALEAHVRDLVARDVKIAYLKGLQGYLWLRGYESGEIKAPVYPDVAPFIHSAHEAGKKIMIYSSGSVPAQKLFFGHTDSQPSDLKPLISDWFDTVNAGLKTEVKSYETILSHHADTPPARWLFLSDNIKEVDAARAAGMQSVPVIRPGNAPLPSDHPLIGSAVHSFLGPS</sequence>
<gene>
    <name evidence="1" type="ORF">N3K66_007433</name>
</gene>
<evidence type="ECO:0000313" key="1">
    <source>
        <dbReference type="EMBL" id="KAI9897577.1"/>
    </source>
</evidence>
<organism evidence="1 2">
    <name type="scientific">Trichothecium roseum</name>
    <dbReference type="NCBI Taxonomy" id="47278"/>
    <lineage>
        <taxon>Eukaryota</taxon>
        <taxon>Fungi</taxon>
        <taxon>Dikarya</taxon>
        <taxon>Ascomycota</taxon>
        <taxon>Pezizomycotina</taxon>
        <taxon>Sordariomycetes</taxon>
        <taxon>Hypocreomycetidae</taxon>
        <taxon>Hypocreales</taxon>
        <taxon>Hypocreales incertae sedis</taxon>
        <taxon>Trichothecium</taxon>
    </lineage>
</organism>
<dbReference type="Proteomes" id="UP001163324">
    <property type="component" value="Chromosome 7"/>
</dbReference>